<name>A0A225DL14_9BACT</name>
<comment type="caution">
    <text evidence="1">The sequence shown here is derived from an EMBL/GenBank/DDBJ whole genome shotgun (WGS) entry which is preliminary data.</text>
</comment>
<organism evidence="1 2">
    <name type="scientific">Fimbriiglobus ruber</name>
    <dbReference type="NCBI Taxonomy" id="1908690"/>
    <lineage>
        <taxon>Bacteria</taxon>
        <taxon>Pseudomonadati</taxon>
        <taxon>Planctomycetota</taxon>
        <taxon>Planctomycetia</taxon>
        <taxon>Gemmatales</taxon>
        <taxon>Gemmataceae</taxon>
        <taxon>Fimbriiglobus</taxon>
    </lineage>
</organism>
<evidence type="ECO:0000313" key="2">
    <source>
        <dbReference type="Proteomes" id="UP000214646"/>
    </source>
</evidence>
<gene>
    <name evidence="1" type="ORF">FRUB_06979</name>
</gene>
<dbReference type="Proteomes" id="UP000214646">
    <property type="component" value="Unassembled WGS sequence"/>
</dbReference>
<proteinExistence type="predicted"/>
<dbReference type="AlphaFoldDB" id="A0A225DL14"/>
<dbReference type="RefSeq" id="WP_088257697.1">
    <property type="nucleotide sequence ID" value="NZ_NIDE01000014.1"/>
</dbReference>
<keyword evidence="2" id="KW-1185">Reference proteome</keyword>
<sequence>MNYWNYGKWLAKQPVDAKNAWLTDLLADPRSTVRRDILAEFQKTTTVPSWPTANLGRTLAELETAAELVQKDSQAKAATKAAAERSKRLAALAADPLPTMQETERLASQRSLKAYVKIAELLADLREALAGTPSAGRAEQQALKLRSANPTLRGLISELRKKGLLPK</sequence>
<evidence type="ECO:0000313" key="1">
    <source>
        <dbReference type="EMBL" id="OWK37859.1"/>
    </source>
</evidence>
<reference evidence="2" key="1">
    <citation type="submission" date="2017-06" db="EMBL/GenBank/DDBJ databases">
        <title>Genome analysis of Fimbriiglobus ruber SP5, the first member of the order Planctomycetales with confirmed chitinolytic capability.</title>
        <authorList>
            <person name="Ravin N.V."/>
            <person name="Rakitin A.L."/>
            <person name="Ivanova A.A."/>
            <person name="Beletsky A.V."/>
            <person name="Kulichevskaya I.S."/>
            <person name="Mardanov A.V."/>
            <person name="Dedysh S.N."/>
        </authorList>
    </citation>
    <scope>NUCLEOTIDE SEQUENCE [LARGE SCALE GENOMIC DNA]</scope>
    <source>
        <strain evidence="2">SP5</strain>
    </source>
</reference>
<accession>A0A225DL14</accession>
<protein>
    <submittedName>
        <fullName evidence="1">Uncharacterized protein</fullName>
    </submittedName>
</protein>
<dbReference type="EMBL" id="NIDE01000014">
    <property type="protein sequence ID" value="OWK37859.1"/>
    <property type="molecule type" value="Genomic_DNA"/>
</dbReference>